<evidence type="ECO:0000256" key="3">
    <source>
        <dbReference type="SAM" id="MobiDB-lite"/>
    </source>
</evidence>
<keyword evidence="1" id="KW-0963">Cytoplasm</keyword>
<name>A0ABD1EWF5_HYPHA</name>
<keyword evidence="6" id="KW-1185">Reference proteome</keyword>
<dbReference type="Proteomes" id="UP001566132">
    <property type="component" value="Unassembled WGS sequence"/>
</dbReference>
<evidence type="ECO:0000256" key="2">
    <source>
        <dbReference type="ARBA" id="ARBA00023212"/>
    </source>
</evidence>
<dbReference type="PANTHER" id="PTHR15431">
    <property type="entry name" value="FGFR1 ONCOGENE PARTNER/LISH DOMAIN-CONTAINING PROTEIN"/>
    <property type="match status" value="1"/>
</dbReference>
<organism evidence="5 6">
    <name type="scientific">Hypothenemus hampei</name>
    <name type="common">Coffee berry borer</name>
    <dbReference type="NCBI Taxonomy" id="57062"/>
    <lineage>
        <taxon>Eukaryota</taxon>
        <taxon>Metazoa</taxon>
        <taxon>Ecdysozoa</taxon>
        <taxon>Arthropoda</taxon>
        <taxon>Hexapoda</taxon>
        <taxon>Insecta</taxon>
        <taxon>Pterygota</taxon>
        <taxon>Neoptera</taxon>
        <taxon>Endopterygota</taxon>
        <taxon>Coleoptera</taxon>
        <taxon>Polyphaga</taxon>
        <taxon>Cucujiformia</taxon>
        <taxon>Curculionidae</taxon>
        <taxon>Scolytinae</taxon>
        <taxon>Hypothenemus</taxon>
    </lineage>
</organism>
<reference evidence="5 6" key="1">
    <citation type="submission" date="2024-05" db="EMBL/GenBank/DDBJ databases">
        <title>Genetic variation in Jamaican populations of the coffee berry borer (Hypothenemus hampei).</title>
        <authorList>
            <person name="Errbii M."/>
            <person name="Myrie A."/>
        </authorList>
    </citation>
    <scope>NUCLEOTIDE SEQUENCE [LARGE SCALE GENOMIC DNA]</scope>
    <source>
        <strain evidence="5">JA-Hopewell-2020-01-JO</strain>
        <tissue evidence="5">Whole body</tissue>
    </source>
</reference>
<keyword evidence="2" id="KW-0206">Cytoskeleton</keyword>
<sequence>MSVVDEDVELRDLLAQTLEKNGCLAKIRAQLRASTFLALDEDIRLSKQQPLQNLQVQTYLDTPEGKIMFYLVREFLEFFNLQCTLSVYETESYLDRKIECTSREKFARDLGLDDTNTTVPLLQQVLKIAQHENHKVNGSNIKETSSSSIKTDVGNNNIKNNDLLSNLNKTFEITSPMYTSISYKKTVEPKVNGLPIDNLLKVPKNTREDDTYEDTSSIAEDSEANEVPLKSQQSSNTPPQNSSISEFIQTESTINSKK</sequence>
<protein>
    <recommendedName>
        <fullName evidence="4">FGFR1 oncogene partner (FOP) N-terminal dimerisation domain-containing protein</fullName>
    </recommendedName>
</protein>
<evidence type="ECO:0000256" key="1">
    <source>
        <dbReference type="ARBA" id="ARBA00022490"/>
    </source>
</evidence>
<gene>
    <name evidence="5" type="ORF">ABEB36_007252</name>
</gene>
<comment type="caution">
    <text evidence="5">The sequence shown here is derived from an EMBL/GenBank/DDBJ whole genome shotgun (WGS) entry which is preliminary data.</text>
</comment>
<evidence type="ECO:0000259" key="4">
    <source>
        <dbReference type="Pfam" id="PF09398"/>
    </source>
</evidence>
<dbReference type="EMBL" id="JBDJPC010000005">
    <property type="protein sequence ID" value="KAL1502049.1"/>
    <property type="molecule type" value="Genomic_DNA"/>
</dbReference>
<proteinExistence type="predicted"/>
<feature type="region of interest" description="Disordered" evidence="3">
    <location>
        <begin position="205"/>
        <end position="258"/>
    </location>
</feature>
<dbReference type="Gene3D" id="1.20.960.40">
    <property type="match status" value="1"/>
</dbReference>
<accession>A0ABD1EWF5</accession>
<feature type="compositionally biased region" description="Low complexity" evidence="3">
    <location>
        <begin position="231"/>
        <end position="245"/>
    </location>
</feature>
<dbReference type="Pfam" id="PF09398">
    <property type="entry name" value="FOP_dimer"/>
    <property type="match status" value="1"/>
</dbReference>
<feature type="compositionally biased region" description="Polar residues" evidence="3">
    <location>
        <begin position="246"/>
        <end position="258"/>
    </location>
</feature>
<dbReference type="InterPro" id="IPR018993">
    <property type="entry name" value="FOP_dimerisation-dom_N"/>
</dbReference>
<dbReference type="AlphaFoldDB" id="A0ABD1EWF5"/>
<evidence type="ECO:0000313" key="5">
    <source>
        <dbReference type="EMBL" id="KAL1502049.1"/>
    </source>
</evidence>
<dbReference type="PANTHER" id="PTHR15431:SF9">
    <property type="entry name" value="CENTROSOMAL PROTEIN 43"/>
    <property type="match status" value="1"/>
</dbReference>
<evidence type="ECO:0000313" key="6">
    <source>
        <dbReference type="Proteomes" id="UP001566132"/>
    </source>
</evidence>
<feature type="domain" description="FGFR1 oncogene partner (FOP) N-terminal dimerisation" evidence="4">
    <location>
        <begin position="49"/>
        <end position="127"/>
    </location>
</feature>